<dbReference type="AlphaFoldDB" id="A0A3B1D0E3"/>
<name>A0A3B1D0E3_9ZZZZ</name>
<dbReference type="EMBL" id="UOGF01000059">
    <property type="protein sequence ID" value="VAX30223.1"/>
    <property type="molecule type" value="Genomic_DNA"/>
</dbReference>
<gene>
    <name evidence="1" type="ORF">MNBD_NITROSPIRAE01-1324</name>
</gene>
<sequence>METRRQDIIFFFEDSITGWTDPRLESEEDDPAEADAKYESAVRWLREQEFETKRFRLIFKENKNICELQYAVLQ</sequence>
<proteinExistence type="predicted"/>
<organism evidence="1">
    <name type="scientific">hydrothermal vent metagenome</name>
    <dbReference type="NCBI Taxonomy" id="652676"/>
    <lineage>
        <taxon>unclassified sequences</taxon>
        <taxon>metagenomes</taxon>
        <taxon>ecological metagenomes</taxon>
    </lineage>
</organism>
<reference evidence="1" key="1">
    <citation type="submission" date="2018-06" db="EMBL/GenBank/DDBJ databases">
        <authorList>
            <person name="Zhirakovskaya E."/>
        </authorList>
    </citation>
    <scope>NUCLEOTIDE SEQUENCE</scope>
</reference>
<accession>A0A3B1D0E3</accession>
<protein>
    <submittedName>
        <fullName evidence="1">Uncharacterized protein</fullName>
    </submittedName>
</protein>
<evidence type="ECO:0000313" key="1">
    <source>
        <dbReference type="EMBL" id="VAX30223.1"/>
    </source>
</evidence>